<dbReference type="InParanoid" id="A0A136JE33"/>
<organism evidence="2 3">
    <name type="scientific">Microdochium bolleyi</name>
    <dbReference type="NCBI Taxonomy" id="196109"/>
    <lineage>
        <taxon>Eukaryota</taxon>
        <taxon>Fungi</taxon>
        <taxon>Dikarya</taxon>
        <taxon>Ascomycota</taxon>
        <taxon>Pezizomycotina</taxon>
        <taxon>Sordariomycetes</taxon>
        <taxon>Xylariomycetidae</taxon>
        <taxon>Xylariales</taxon>
        <taxon>Microdochiaceae</taxon>
        <taxon>Microdochium</taxon>
    </lineage>
</organism>
<dbReference type="AlphaFoldDB" id="A0A136JE33"/>
<reference evidence="3" key="1">
    <citation type="submission" date="2016-02" db="EMBL/GenBank/DDBJ databases">
        <title>Draft genome sequence of Microdochium bolleyi, a fungal endophyte of beachgrass.</title>
        <authorList>
            <consortium name="DOE Joint Genome Institute"/>
            <person name="David A.S."/>
            <person name="May G."/>
            <person name="Haridas S."/>
            <person name="Lim J."/>
            <person name="Wang M."/>
            <person name="Labutti K."/>
            <person name="Lipzen A."/>
            <person name="Barry K."/>
            <person name="Grigoriev I.V."/>
        </authorList>
    </citation>
    <scope>NUCLEOTIDE SEQUENCE [LARGE SCALE GENOMIC DNA]</scope>
    <source>
        <strain evidence="3">J235TASD1</strain>
    </source>
</reference>
<dbReference type="InterPro" id="IPR034444">
    <property type="entry name" value="Nuo17.8"/>
</dbReference>
<evidence type="ECO:0000256" key="1">
    <source>
        <dbReference type="SAM" id="MobiDB-lite"/>
    </source>
</evidence>
<evidence type="ECO:0008006" key="4">
    <source>
        <dbReference type="Google" id="ProtNLM"/>
    </source>
</evidence>
<dbReference type="GO" id="GO:0005739">
    <property type="term" value="C:mitochondrion"/>
    <property type="evidence" value="ECO:0007669"/>
    <property type="project" value="InterPro"/>
</dbReference>
<keyword evidence="3" id="KW-1185">Reference proteome</keyword>
<gene>
    <name evidence="2" type="ORF">Micbo1qcDRAFT_26226</name>
</gene>
<evidence type="ECO:0000313" key="2">
    <source>
        <dbReference type="EMBL" id="KXJ95409.1"/>
    </source>
</evidence>
<dbReference type="OrthoDB" id="2120038at2759"/>
<dbReference type="Proteomes" id="UP000070501">
    <property type="component" value="Unassembled WGS sequence"/>
</dbReference>
<dbReference type="STRING" id="196109.A0A136JE33"/>
<protein>
    <recommendedName>
        <fullName evidence="4">NADH-ubiquinone oxidoreductase 17.8 kDa subunit</fullName>
    </recommendedName>
</protein>
<feature type="compositionally biased region" description="Low complexity" evidence="1">
    <location>
        <begin position="12"/>
        <end position="22"/>
    </location>
</feature>
<accession>A0A136JE33</accession>
<dbReference type="EMBL" id="KQ964246">
    <property type="protein sequence ID" value="KXJ95409.1"/>
    <property type="molecule type" value="Genomic_DNA"/>
</dbReference>
<evidence type="ECO:0000313" key="3">
    <source>
        <dbReference type="Proteomes" id="UP000070501"/>
    </source>
</evidence>
<dbReference type="PANTHER" id="PTHR42100:SF1">
    <property type="entry name" value="OXIDOREDUCTASE 178 KDA SUBUNIT, PUTATIVE (AFU_ORTHOLOGUE AFUA_8G04320)-RELATED"/>
    <property type="match status" value="1"/>
</dbReference>
<proteinExistence type="predicted"/>
<name>A0A136JE33_9PEZI</name>
<feature type="region of interest" description="Disordered" evidence="1">
    <location>
        <begin position="12"/>
        <end position="37"/>
    </location>
</feature>
<dbReference type="PANTHER" id="PTHR42100">
    <property type="entry name" value="OXIDOREDUCTASE 178 KDA SUBUNIT, PUTATIVE (AFU_ORTHOLOGUE AFUA_8G04320)-RELATED"/>
    <property type="match status" value="1"/>
</dbReference>
<sequence>MQALRTRAACAARQTARAPAMRSSTRTYASDHGHGHAAPQVAEGLGTAFYVFVGAIPVSILGYQITRPGADGEPSSMTKWLQTFDAFNETERRNTIRTAIVEQAAHDKHLLFYPGRNRHVELKTPELFNAGATSINVPAGHRPNLEAVTEHYRKQYQDEEDRKIARLAKLQQESQNESS</sequence>